<evidence type="ECO:0000256" key="10">
    <source>
        <dbReference type="ARBA" id="ARBA00023152"/>
    </source>
</evidence>
<dbReference type="GO" id="GO:0004743">
    <property type="term" value="F:pyruvate kinase activity"/>
    <property type="evidence" value="ECO:0007669"/>
    <property type="project" value="UniProtKB-EC"/>
</dbReference>
<evidence type="ECO:0000313" key="16">
    <source>
        <dbReference type="EMBL" id="MCS4534014.1"/>
    </source>
</evidence>
<dbReference type="PANTHER" id="PTHR11817">
    <property type="entry name" value="PYRUVATE KINASE"/>
    <property type="match status" value="1"/>
</dbReference>
<keyword evidence="8" id="KW-0067">ATP-binding</keyword>
<evidence type="ECO:0000256" key="13">
    <source>
        <dbReference type="RuleBase" id="RU000504"/>
    </source>
</evidence>
<dbReference type="EC" id="2.7.1.40" evidence="3 12"/>
<evidence type="ECO:0000259" key="14">
    <source>
        <dbReference type="Pfam" id="PF00224"/>
    </source>
</evidence>
<sequence length="490" mass="52794">MNTANRNLTRIRHNTKIVATLGPASNNVALLEDMIRVGGLNIVRFNFSHGSTEFHQENARIVREASQQAGREVAIMADLQGPKIRVGKLADGGIQLEAGEKLLLDAALEGEGNRERVGLDYPDLPQDVAVGDTLLLDDGLLTLVIDSINGSEIHTTVKNSHFLKSNKGINKRGGGLSAGALTDKDFQDLKTAIGIGCDYVAVSFVKSAEDLHTARALIEQEMQGSNAVRPGLVAKIERAEAIANLDEIIKAADGIMVARGDLAVEVGNAAVPALQKRMIRRARELRRFSITATQMMESMINNPVPTRAEVSDVANAVLDGTDAVMCSAETAIGSYPFETVRQMAVICAAAEAEQDSLNGVEEEYSDEPVSTYLAIADGAVHVARAVNAQAIVALTESGSTAFEISRHSIQLPIYALTPSIAAQRRMAMYRGVRPLKITTSTDHDTALNEVEKMLFNRGVLKNGDQYIITSGSRMRETGSTNMLQVFTVNR</sequence>
<evidence type="ECO:0000256" key="4">
    <source>
        <dbReference type="ARBA" id="ARBA00022679"/>
    </source>
</evidence>
<evidence type="ECO:0000256" key="11">
    <source>
        <dbReference type="ARBA" id="ARBA00023317"/>
    </source>
</evidence>
<name>A0ABT2FE49_9NEIS</name>
<comment type="caution">
    <text evidence="16">The sequence shown here is derived from an EMBL/GenBank/DDBJ whole genome shotgun (WGS) entry which is preliminary data.</text>
</comment>
<dbReference type="PRINTS" id="PR01050">
    <property type="entry name" value="PYRUVTKNASE"/>
</dbReference>
<dbReference type="NCBIfam" id="NF004978">
    <property type="entry name" value="PRK06354.1"/>
    <property type="match status" value="1"/>
</dbReference>
<protein>
    <recommendedName>
        <fullName evidence="3 12">Pyruvate kinase</fullName>
        <ecNumber evidence="3 12">2.7.1.40</ecNumber>
    </recommendedName>
</protein>
<feature type="domain" description="Pyruvate kinase C-terminal" evidence="15">
    <location>
        <begin position="374"/>
        <end position="485"/>
    </location>
</feature>
<evidence type="ECO:0000256" key="1">
    <source>
        <dbReference type="ARBA" id="ARBA00004997"/>
    </source>
</evidence>
<keyword evidence="17" id="KW-1185">Reference proteome</keyword>
<dbReference type="Pfam" id="PF02887">
    <property type="entry name" value="PK_C"/>
    <property type="match status" value="1"/>
</dbReference>
<dbReference type="Pfam" id="PF00224">
    <property type="entry name" value="PK"/>
    <property type="match status" value="1"/>
</dbReference>
<dbReference type="NCBIfam" id="NF004491">
    <property type="entry name" value="PRK05826.1"/>
    <property type="match status" value="1"/>
</dbReference>
<dbReference type="InterPro" id="IPR001697">
    <property type="entry name" value="Pyr_Knase"/>
</dbReference>
<evidence type="ECO:0000256" key="12">
    <source>
        <dbReference type="NCBIfam" id="TIGR01064"/>
    </source>
</evidence>
<dbReference type="Gene3D" id="3.20.20.60">
    <property type="entry name" value="Phosphoenolpyruvate-binding domains"/>
    <property type="match status" value="1"/>
</dbReference>
<accession>A0ABT2FE49</accession>
<evidence type="ECO:0000256" key="6">
    <source>
        <dbReference type="ARBA" id="ARBA00022741"/>
    </source>
</evidence>
<evidence type="ECO:0000256" key="3">
    <source>
        <dbReference type="ARBA" id="ARBA00012142"/>
    </source>
</evidence>
<evidence type="ECO:0000313" key="17">
    <source>
        <dbReference type="Proteomes" id="UP001166947"/>
    </source>
</evidence>
<keyword evidence="11 16" id="KW-0670">Pyruvate</keyword>
<gene>
    <name evidence="16" type="primary">pyk</name>
    <name evidence="16" type="ORF">NXS09_06840</name>
</gene>
<evidence type="ECO:0000256" key="5">
    <source>
        <dbReference type="ARBA" id="ARBA00022723"/>
    </source>
</evidence>
<evidence type="ECO:0000256" key="7">
    <source>
        <dbReference type="ARBA" id="ARBA00022777"/>
    </source>
</evidence>
<evidence type="ECO:0000256" key="2">
    <source>
        <dbReference type="ARBA" id="ARBA00008663"/>
    </source>
</evidence>
<reference evidence="16" key="1">
    <citation type="submission" date="2022-08" db="EMBL/GenBank/DDBJ databases">
        <authorList>
            <person name="Volokhov D.V."/>
            <person name="Furtak V.A."/>
            <person name="Zagorodnyaya T.A."/>
        </authorList>
    </citation>
    <scope>NUCLEOTIDE SEQUENCE</scope>
    <source>
        <strain evidence="16">CSL10203-ORH2</strain>
    </source>
</reference>
<dbReference type="InterPro" id="IPR015795">
    <property type="entry name" value="Pyrv_Knase_C"/>
</dbReference>
<dbReference type="InterPro" id="IPR015806">
    <property type="entry name" value="Pyrv_Knase_insert_dom_sf"/>
</dbReference>
<dbReference type="Gene3D" id="3.40.1380.20">
    <property type="entry name" value="Pyruvate kinase, C-terminal domain"/>
    <property type="match status" value="1"/>
</dbReference>
<keyword evidence="4 13" id="KW-0808">Transferase</keyword>
<dbReference type="SUPFAM" id="SSF51621">
    <property type="entry name" value="Phosphoenolpyruvate/pyruvate domain"/>
    <property type="match status" value="1"/>
</dbReference>
<dbReference type="Gene3D" id="2.40.33.10">
    <property type="entry name" value="PK beta-barrel domain-like"/>
    <property type="match status" value="1"/>
</dbReference>
<evidence type="ECO:0000259" key="15">
    <source>
        <dbReference type="Pfam" id="PF02887"/>
    </source>
</evidence>
<dbReference type="InterPro" id="IPR040442">
    <property type="entry name" value="Pyrv_kinase-like_dom_sf"/>
</dbReference>
<keyword evidence="5" id="KW-0479">Metal-binding</keyword>
<keyword evidence="10 13" id="KW-0324">Glycolysis</keyword>
<evidence type="ECO:0000256" key="9">
    <source>
        <dbReference type="ARBA" id="ARBA00022842"/>
    </source>
</evidence>
<proteinExistence type="inferred from homology"/>
<dbReference type="InterPro" id="IPR011037">
    <property type="entry name" value="Pyrv_Knase-like_insert_dom_sf"/>
</dbReference>
<dbReference type="SUPFAM" id="SSF52935">
    <property type="entry name" value="PK C-terminal domain-like"/>
    <property type="match status" value="1"/>
</dbReference>
<dbReference type="Proteomes" id="UP001166947">
    <property type="component" value="Unassembled WGS sequence"/>
</dbReference>
<organism evidence="16 17">
    <name type="scientific">Neisseria montereyensis</name>
    <dbReference type="NCBI Taxonomy" id="2973938"/>
    <lineage>
        <taxon>Bacteria</taxon>
        <taxon>Pseudomonadati</taxon>
        <taxon>Pseudomonadota</taxon>
        <taxon>Betaproteobacteria</taxon>
        <taxon>Neisseriales</taxon>
        <taxon>Neisseriaceae</taxon>
        <taxon>Neisseria</taxon>
    </lineage>
</organism>
<comment type="catalytic activity">
    <reaction evidence="13">
        <text>pyruvate + ATP = phosphoenolpyruvate + ADP + H(+)</text>
        <dbReference type="Rhea" id="RHEA:18157"/>
        <dbReference type="ChEBI" id="CHEBI:15361"/>
        <dbReference type="ChEBI" id="CHEBI:15378"/>
        <dbReference type="ChEBI" id="CHEBI:30616"/>
        <dbReference type="ChEBI" id="CHEBI:58702"/>
        <dbReference type="ChEBI" id="CHEBI:456216"/>
        <dbReference type="EC" id="2.7.1.40"/>
    </reaction>
</comment>
<dbReference type="EMBL" id="JANUXW010000005">
    <property type="protein sequence ID" value="MCS4534014.1"/>
    <property type="molecule type" value="Genomic_DNA"/>
</dbReference>
<dbReference type="InterPro" id="IPR036918">
    <property type="entry name" value="Pyrv_Knase_C_sf"/>
</dbReference>
<keyword evidence="7 13" id="KW-0418">Kinase</keyword>
<keyword evidence="9 13" id="KW-0460">Magnesium</keyword>
<keyword evidence="6" id="KW-0547">Nucleotide-binding</keyword>
<dbReference type="InterPro" id="IPR015813">
    <property type="entry name" value="Pyrv/PenolPyrv_kinase-like_dom"/>
</dbReference>
<dbReference type="RefSeq" id="WP_259291807.1">
    <property type="nucleotide sequence ID" value="NZ_JANUXW010000005.1"/>
</dbReference>
<dbReference type="SUPFAM" id="SSF50800">
    <property type="entry name" value="PK beta-barrel domain-like"/>
    <property type="match status" value="1"/>
</dbReference>
<reference evidence="16" key="2">
    <citation type="journal article" date="2023" name="Curr. Microbiol.">
        <title>Neisseria montereyensis sp. nov., Isolated from Oropharynx of California Sea Lion (Zalophus californianus): Genomic, Phylogenetic, and Phenotypic Study.</title>
        <authorList>
            <person name="Volokhov D.V."/>
            <person name="Zagorodnyaya T.A."/>
            <person name="Furtak V.A."/>
            <person name="Nattanmai G."/>
            <person name="Randall L."/>
            <person name="Jose S."/>
            <person name="Gao Y."/>
            <person name="Gulland F.M."/>
            <person name="Eisenberg T."/>
            <person name="Delmonte P."/>
            <person name="Blom J."/>
            <person name="Mitchell K.K."/>
        </authorList>
    </citation>
    <scope>NUCLEOTIDE SEQUENCE</scope>
    <source>
        <strain evidence="16">CSL10203-ORH2</strain>
    </source>
</reference>
<comment type="similarity">
    <text evidence="2 13">Belongs to the pyruvate kinase family.</text>
</comment>
<dbReference type="GO" id="GO:0016301">
    <property type="term" value="F:kinase activity"/>
    <property type="evidence" value="ECO:0007669"/>
    <property type="project" value="UniProtKB-KW"/>
</dbReference>
<dbReference type="InterPro" id="IPR015793">
    <property type="entry name" value="Pyrv_Knase_brl"/>
</dbReference>
<evidence type="ECO:0000256" key="8">
    <source>
        <dbReference type="ARBA" id="ARBA00022840"/>
    </source>
</evidence>
<dbReference type="NCBIfam" id="TIGR01064">
    <property type="entry name" value="pyruv_kin"/>
    <property type="match status" value="1"/>
</dbReference>
<comment type="pathway">
    <text evidence="1 13">Carbohydrate degradation; glycolysis; pyruvate from D-glyceraldehyde 3-phosphate: step 5/5.</text>
</comment>
<feature type="domain" description="Pyruvate kinase barrel" evidence="14">
    <location>
        <begin position="14"/>
        <end position="340"/>
    </location>
</feature>